<evidence type="ECO:0000256" key="1">
    <source>
        <dbReference type="SAM" id="Phobius"/>
    </source>
</evidence>
<name>A0A7X5Y569_9SPHN</name>
<feature type="chain" id="PRO_5031223260" description="Ice-binding protein C-terminal domain-containing protein" evidence="2">
    <location>
        <begin position="23"/>
        <end position="196"/>
    </location>
</feature>
<dbReference type="RefSeq" id="WP_168068022.1">
    <property type="nucleotide sequence ID" value="NZ_JAATJC010000001.1"/>
</dbReference>
<sequence>MKMRAKLLVACAALAAAAPANAAFVTGQISVGGLATPIGSSGWSDATGVDAAGSLIFYGAGTGSFAGLNCAGSCGTIADIPDLSTFAAIANFLTLNTNGIAFDLNSISNITRTSDALGGTLAFTGSGTIRFNGYDATPGIFSFTAQGSNLTSFSASAVSAAVPEPGTWALMLLGFGAVGYSLRRRRATARFVPQAA</sequence>
<reference evidence="4 5" key="1">
    <citation type="submission" date="2020-03" db="EMBL/GenBank/DDBJ databases">
        <title>Genomic Encyclopedia of Type Strains, Phase IV (KMG-IV): sequencing the most valuable type-strain genomes for metagenomic binning, comparative biology and taxonomic classification.</title>
        <authorList>
            <person name="Goeker M."/>
        </authorList>
    </citation>
    <scope>NUCLEOTIDE SEQUENCE [LARGE SCALE GENOMIC DNA]</scope>
    <source>
        <strain evidence="4 5">DSM 16846</strain>
    </source>
</reference>
<keyword evidence="5" id="KW-1185">Reference proteome</keyword>
<dbReference type="InterPro" id="IPR013424">
    <property type="entry name" value="Ice-binding_C"/>
</dbReference>
<dbReference type="Proteomes" id="UP000558192">
    <property type="component" value="Unassembled WGS sequence"/>
</dbReference>
<keyword evidence="1" id="KW-0472">Membrane</keyword>
<keyword evidence="1" id="KW-1133">Transmembrane helix</keyword>
<evidence type="ECO:0000313" key="4">
    <source>
        <dbReference type="EMBL" id="NJC05311.1"/>
    </source>
</evidence>
<comment type="caution">
    <text evidence="4">The sequence shown here is derived from an EMBL/GenBank/DDBJ whole genome shotgun (WGS) entry which is preliminary data.</text>
</comment>
<protein>
    <recommendedName>
        <fullName evidence="3">Ice-binding protein C-terminal domain-containing protein</fullName>
    </recommendedName>
</protein>
<dbReference type="NCBIfam" id="NF035944">
    <property type="entry name" value="PEPxxWA-CTERM"/>
    <property type="match status" value="1"/>
</dbReference>
<accession>A0A7X5Y569</accession>
<evidence type="ECO:0000256" key="2">
    <source>
        <dbReference type="SAM" id="SignalP"/>
    </source>
</evidence>
<dbReference type="Pfam" id="PF07589">
    <property type="entry name" value="PEP-CTERM"/>
    <property type="match status" value="1"/>
</dbReference>
<feature type="signal peptide" evidence="2">
    <location>
        <begin position="1"/>
        <end position="22"/>
    </location>
</feature>
<evidence type="ECO:0000259" key="3">
    <source>
        <dbReference type="Pfam" id="PF07589"/>
    </source>
</evidence>
<dbReference type="AlphaFoldDB" id="A0A7X5Y569"/>
<dbReference type="EMBL" id="JAATJC010000001">
    <property type="protein sequence ID" value="NJC05311.1"/>
    <property type="molecule type" value="Genomic_DNA"/>
</dbReference>
<gene>
    <name evidence="4" type="ORF">GGQ97_001104</name>
</gene>
<keyword evidence="1" id="KW-0812">Transmembrane</keyword>
<feature type="domain" description="Ice-binding protein C-terminal" evidence="3">
    <location>
        <begin position="161"/>
        <end position="185"/>
    </location>
</feature>
<proteinExistence type="predicted"/>
<feature type="transmembrane region" description="Helical" evidence="1">
    <location>
        <begin position="165"/>
        <end position="182"/>
    </location>
</feature>
<organism evidence="4 5">
    <name type="scientific">Sphingomonas kaistensis</name>
    <dbReference type="NCBI Taxonomy" id="298708"/>
    <lineage>
        <taxon>Bacteria</taxon>
        <taxon>Pseudomonadati</taxon>
        <taxon>Pseudomonadota</taxon>
        <taxon>Alphaproteobacteria</taxon>
        <taxon>Sphingomonadales</taxon>
        <taxon>Sphingomonadaceae</taxon>
        <taxon>Sphingomonas</taxon>
    </lineage>
</organism>
<evidence type="ECO:0000313" key="5">
    <source>
        <dbReference type="Proteomes" id="UP000558192"/>
    </source>
</evidence>
<keyword evidence="2" id="KW-0732">Signal</keyword>
<dbReference type="NCBIfam" id="TIGR02595">
    <property type="entry name" value="PEP_CTERM"/>
    <property type="match status" value="1"/>
</dbReference>